<dbReference type="InterPro" id="IPR017904">
    <property type="entry name" value="ADF/Cofilin"/>
</dbReference>
<accession>A0ABN9X7W3</accession>
<organism evidence="5 6">
    <name type="scientific">Prorocentrum cordatum</name>
    <dbReference type="NCBI Taxonomy" id="2364126"/>
    <lineage>
        <taxon>Eukaryota</taxon>
        <taxon>Sar</taxon>
        <taxon>Alveolata</taxon>
        <taxon>Dinophyceae</taxon>
        <taxon>Prorocentrales</taxon>
        <taxon>Prorocentraceae</taxon>
        <taxon>Prorocentrum</taxon>
    </lineage>
</organism>
<comment type="similarity">
    <text evidence="1">Belongs to the actin-binding proteins ADF family.</text>
</comment>
<evidence type="ECO:0000313" key="4">
    <source>
        <dbReference type="EMBL" id="CAK0837884.1"/>
    </source>
</evidence>
<evidence type="ECO:0000259" key="3">
    <source>
        <dbReference type="PROSITE" id="PS51263"/>
    </source>
</evidence>
<dbReference type="PANTHER" id="PTHR11913">
    <property type="entry name" value="COFILIN-RELATED"/>
    <property type="match status" value="1"/>
</dbReference>
<dbReference type="SUPFAM" id="SSF55753">
    <property type="entry name" value="Actin depolymerizing proteins"/>
    <property type="match status" value="1"/>
</dbReference>
<evidence type="ECO:0000313" key="6">
    <source>
        <dbReference type="Proteomes" id="UP001189429"/>
    </source>
</evidence>
<dbReference type="Pfam" id="PF00241">
    <property type="entry name" value="Cofilin_ADF"/>
    <property type="match status" value="1"/>
</dbReference>
<protein>
    <recommendedName>
        <fullName evidence="3">ADF-H domain-containing protein</fullName>
    </recommendedName>
</protein>
<gene>
    <name evidence="4" type="ORF">PCOR1329_LOCUS33966</name>
    <name evidence="5" type="ORF">PCOR1329_LOCUS74250</name>
</gene>
<evidence type="ECO:0000256" key="1">
    <source>
        <dbReference type="ARBA" id="ARBA00006844"/>
    </source>
</evidence>
<dbReference type="EMBL" id="CAUYUJ010014182">
    <property type="protein sequence ID" value="CAK0837884.1"/>
    <property type="molecule type" value="Genomic_DNA"/>
</dbReference>
<reference evidence="5" key="1">
    <citation type="submission" date="2023-10" db="EMBL/GenBank/DDBJ databases">
        <authorList>
            <person name="Chen Y."/>
            <person name="Shah S."/>
            <person name="Dougan E. K."/>
            <person name="Thang M."/>
            <person name="Chan C."/>
        </authorList>
    </citation>
    <scope>NUCLEOTIDE SEQUENCE [LARGE SCALE GENOMIC DNA]</scope>
</reference>
<keyword evidence="6" id="KW-1185">Reference proteome</keyword>
<feature type="domain" description="ADF-H" evidence="3">
    <location>
        <begin position="2"/>
        <end position="135"/>
    </location>
</feature>
<dbReference type="CDD" id="cd11286">
    <property type="entry name" value="ADF_cofilin_like"/>
    <property type="match status" value="1"/>
</dbReference>
<dbReference type="Gene3D" id="3.40.20.10">
    <property type="entry name" value="Severin"/>
    <property type="match status" value="1"/>
</dbReference>
<dbReference type="Proteomes" id="UP001189429">
    <property type="component" value="Unassembled WGS sequence"/>
</dbReference>
<dbReference type="InterPro" id="IPR002108">
    <property type="entry name" value="ADF-H"/>
</dbReference>
<proteinExistence type="inferred from homology"/>
<name>A0ABN9X7W3_9DINO</name>
<evidence type="ECO:0000313" key="5">
    <source>
        <dbReference type="EMBL" id="CAK0895524.1"/>
    </source>
</evidence>
<sequence length="137" mass="15930">MSGVTCDDECLKKYEQIKMKKDLRYIIYTMSEDQKTIVVDSEGDKEKTFADFKDALPKEEPRYAVVDFPYKSEDGRDQSKLTFVFWSPDTCGVKKKMLYASSKDAIKKKLTGIMKEMQCNDEGDLDEDNFTKKMLEK</sequence>
<evidence type="ECO:0000256" key="2">
    <source>
        <dbReference type="ARBA" id="ARBA00023203"/>
    </source>
</evidence>
<dbReference type="EMBL" id="CAUYUJ010020055">
    <property type="protein sequence ID" value="CAK0895524.1"/>
    <property type="molecule type" value="Genomic_DNA"/>
</dbReference>
<dbReference type="InterPro" id="IPR029006">
    <property type="entry name" value="ADF-H/Gelsolin-like_dom_sf"/>
</dbReference>
<comment type="caution">
    <text evidence="5">The sequence shown here is derived from an EMBL/GenBank/DDBJ whole genome shotgun (WGS) entry which is preliminary data.</text>
</comment>
<keyword evidence="2" id="KW-0009">Actin-binding</keyword>
<dbReference type="PROSITE" id="PS51263">
    <property type="entry name" value="ADF_H"/>
    <property type="match status" value="1"/>
</dbReference>
<dbReference type="SMART" id="SM00102">
    <property type="entry name" value="ADF"/>
    <property type="match status" value="1"/>
</dbReference>